<evidence type="ECO:0000259" key="6">
    <source>
        <dbReference type="Pfam" id="PF01494"/>
    </source>
</evidence>
<dbReference type="InterPro" id="IPR036188">
    <property type="entry name" value="FAD/NAD-bd_sf"/>
</dbReference>
<keyword evidence="8" id="KW-1185">Reference proteome</keyword>
<accession>A0A554X544</accession>
<dbReference type="PANTHER" id="PTHR13789">
    <property type="entry name" value="MONOOXYGENASE"/>
    <property type="match status" value="1"/>
</dbReference>
<evidence type="ECO:0000256" key="5">
    <source>
        <dbReference type="ARBA" id="ARBA00023033"/>
    </source>
</evidence>
<evidence type="ECO:0000256" key="1">
    <source>
        <dbReference type="ARBA" id="ARBA00001974"/>
    </source>
</evidence>
<dbReference type="PRINTS" id="PR00420">
    <property type="entry name" value="RNGMNOXGNASE"/>
</dbReference>
<proteinExistence type="predicted"/>
<evidence type="ECO:0000256" key="4">
    <source>
        <dbReference type="ARBA" id="ARBA00023002"/>
    </source>
</evidence>
<keyword evidence="3" id="KW-0274">FAD</keyword>
<evidence type="ECO:0000256" key="2">
    <source>
        <dbReference type="ARBA" id="ARBA00022630"/>
    </source>
</evidence>
<dbReference type="InterPro" id="IPR050493">
    <property type="entry name" value="FAD-dep_Monooxygenase_BioMet"/>
</dbReference>
<dbReference type="InterPro" id="IPR002938">
    <property type="entry name" value="FAD-bd"/>
</dbReference>
<evidence type="ECO:0000313" key="8">
    <source>
        <dbReference type="Proteomes" id="UP000317763"/>
    </source>
</evidence>
<dbReference type="AlphaFoldDB" id="A0A554X544"/>
<organism evidence="7 8">
    <name type="scientific">Tepidimonas taiwanensis</name>
    <dbReference type="NCBI Taxonomy" id="307486"/>
    <lineage>
        <taxon>Bacteria</taxon>
        <taxon>Pseudomonadati</taxon>
        <taxon>Pseudomonadota</taxon>
        <taxon>Betaproteobacteria</taxon>
        <taxon>Burkholderiales</taxon>
        <taxon>Tepidimonas</taxon>
    </lineage>
</organism>
<comment type="caution">
    <text evidence="7">The sequence shown here is derived from an EMBL/GenBank/DDBJ whole genome shotgun (WGS) entry which is preliminary data.</text>
</comment>
<dbReference type="Gene3D" id="3.50.50.60">
    <property type="entry name" value="FAD/NAD(P)-binding domain"/>
    <property type="match status" value="1"/>
</dbReference>
<keyword evidence="4 7" id="KW-0560">Oxidoreductase</keyword>
<dbReference type="SUPFAM" id="SSF54373">
    <property type="entry name" value="FAD-linked reductases, C-terminal domain"/>
    <property type="match status" value="1"/>
</dbReference>
<protein>
    <submittedName>
        <fullName evidence="7">3-hydroxybenzoate 6-hydroxylase 1</fullName>
        <ecNumber evidence="7">1.14.13.24</ecNumber>
    </submittedName>
</protein>
<dbReference type="EMBL" id="VJOM01000018">
    <property type="protein sequence ID" value="TSE30947.1"/>
    <property type="molecule type" value="Genomic_DNA"/>
</dbReference>
<feature type="domain" description="FAD-binding" evidence="6">
    <location>
        <begin position="15"/>
        <end position="339"/>
    </location>
</feature>
<dbReference type="Proteomes" id="UP000317763">
    <property type="component" value="Unassembled WGS sequence"/>
</dbReference>
<keyword evidence="5" id="KW-0503">Monooxygenase</keyword>
<dbReference type="EC" id="1.14.13.24" evidence="7"/>
<reference evidence="7 8" key="1">
    <citation type="submission" date="2019-07" db="EMBL/GenBank/DDBJ databases">
        <title>Tepidimonas taiwanensis I1-1 draft genome.</title>
        <authorList>
            <person name="Da Costa M.S."/>
            <person name="Froufe H.J.C."/>
            <person name="Egas C."/>
            <person name="Albuquerque L."/>
        </authorList>
    </citation>
    <scope>NUCLEOTIDE SEQUENCE [LARGE SCALE GENOMIC DNA]</scope>
    <source>
        <strain evidence="7 8">I1-1</strain>
    </source>
</reference>
<keyword evidence="2" id="KW-0285">Flavoprotein</keyword>
<comment type="cofactor">
    <cofactor evidence="1">
        <name>FAD</name>
        <dbReference type="ChEBI" id="CHEBI:57692"/>
    </cofactor>
</comment>
<dbReference type="GO" id="GO:0018669">
    <property type="term" value="F:3-hydroxybenzoate 6-monooxygenase activity"/>
    <property type="evidence" value="ECO:0007669"/>
    <property type="project" value="UniProtKB-EC"/>
</dbReference>
<dbReference type="STRING" id="307486.GCA_000807215_00477"/>
<evidence type="ECO:0000256" key="3">
    <source>
        <dbReference type="ARBA" id="ARBA00022827"/>
    </source>
</evidence>
<dbReference type="GO" id="GO:0071949">
    <property type="term" value="F:FAD binding"/>
    <property type="evidence" value="ECO:0007669"/>
    <property type="project" value="InterPro"/>
</dbReference>
<dbReference type="Pfam" id="PF01494">
    <property type="entry name" value="FAD_binding_3"/>
    <property type="match status" value="1"/>
</dbReference>
<gene>
    <name evidence="7" type="primary">xlnD</name>
    <name evidence="7" type="ORF">Ttaiw_01696</name>
</gene>
<dbReference type="PANTHER" id="PTHR13789:SF318">
    <property type="entry name" value="GERANYLGERANYL DIPHOSPHATE REDUCTASE"/>
    <property type="match status" value="1"/>
</dbReference>
<dbReference type="SUPFAM" id="SSF51905">
    <property type="entry name" value="FAD/NAD(P)-binding domain"/>
    <property type="match status" value="1"/>
</dbReference>
<dbReference type="OrthoDB" id="9782160at2"/>
<dbReference type="RefSeq" id="WP_052231706.1">
    <property type="nucleotide sequence ID" value="NZ_CP083911.1"/>
</dbReference>
<sequence>MAGVAVTAPSAGRLLVIGGGIAGLGAALACARARPDVTVTLLERAPAFAEVGAGIQLGPNAVRVLHDWGLAEPLAAVAAFPQRLCVRAARDGAVLGGLTLGERARRRYGAPYATIHRADLQGLLLDAVRELPAVALHTGAEIVTHAEDPQGVSVTTADGRRWQGDALLAADGVWSRTRERVLADGRATFSGHVAYRGLLPMADAPVAVRQTPQVVAWLGPRLHAVHYPVRGGAWLNVVVVVEGPLPPTGAEGWDHAAQVAQLRAALGPVHADFDAVVRAVPQWRLWPLYVREPMRGAYEHGRGRIALLGDAAHPTRPYLAQGAAMALEDAWTLGRLLQAQPDAPDWAGWLARWAESRWARNARVQARSRRNGTIFHATGLLRWGRDAVMAWLGERLLDQPWLYGGPPDPLATAR</sequence>
<name>A0A554X544_9BURK</name>
<evidence type="ECO:0000313" key="7">
    <source>
        <dbReference type="EMBL" id="TSE30947.1"/>
    </source>
</evidence>